<organism evidence="7 8">
    <name type="scientific">Deinococcus aquiradiocola</name>
    <dbReference type="NCBI Taxonomy" id="393059"/>
    <lineage>
        <taxon>Bacteria</taxon>
        <taxon>Thermotogati</taxon>
        <taxon>Deinococcota</taxon>
        <taxon>Deinococci</taxon>
        <taxon>Deinococcales</taxon>
        <taxon>Deinococcaceae</taxon>
        <taxon>Deinococcus</taxon>
    </lineage>
</organism>
<reference evidence="7" key="1">
    <citation type="journal article" date="2014" name="Int. J. Syst. Evol. Microbiol.">
        <title>Complete genome sequence of Corynebacterium casei LMG S-19264T (=DSM 44701T), isolated from a smear-ripened cheese.</title>
        <authorList>
            <consortium name="US DOE Joint Genome Institute (JGI-PGF)"/>
            <person name="Walter F."/>
            <person name="Albersmeier A."/>
            <person name="Kalinowski J."/>
            <person name="Ruckert C."/>
        </authorList>
    </citation>
    <scope>NUCLEOTIDE SEQUENCE</scope>
    <source>
        <strain evidence="7">JCM 14371</strain>
    </source>
</reference>
<dbReference type="GO" id="GO:0004674">
    <property type="term" value="F:protein serine/threonine kinase activity"/>
    <property type="evidence" value="ECO:0007669"/>
    <property type="project" value="TreeGrafter"/>
</dbReference>
<keyword evidence="1" id="KW-0808">Transferase</keyword>
<keyword evidence="4 5" id="KW-0067">ATP-binding</keyword>
<evidence type="ECO:0000256" key="5">
    <source>
        <dbReference type="PROSITE-ProRule" id="PRU10141"/>
    </source>
</evidence>
<dbReference type="InterPro" id="IPR018391">
    <property type="entry name" value="PQQ_b-propeller_rpt"/>
</dbReference>
<dbReference type="SUPFAM" id="SSF50998">
    <property type="entry name" value="Quinoprotein alcohol dehydrogenase-like"/>
    <property type="match status" value="2"/>
</dbReference>
<proteinExistence type="predicted"/>
<dbReference type="InterPro" id="IPR000719">
    <property type="entry name" value="Prot_kinase_dom"/>
</dbReference>
<dbReference type="InterPro" id="IPR008266">
    <property type="entry name" value="Tyr_kinase_AS"/>
</dbReference>
<dbReference type="EMBL" id="BMOE01000001">
    <property type="protein sequence ID" value="GGJ65039.1"/>
    <property type="molecule type" value="Genomic_DNA"/>
</dbReference>
<dbReference type="InterPro" id="IPR017441">
    <property type="entry name" value="Protein_kinase_ATP_BS"/>
</dbReference>
<dbReference type="InterPro" id="IPR011009">
    <property type="entry name" value="Kinase-like_dom_sf"/>
</dbReference>
<dbReference type="SUPFAM" id="SSF56112">
    <property type="entry name" value="Protein kinase-like (PK-like)"/>
    <property type="match status" value="1"/>
</dbReference>
<evidence type="ECO:0000256" key="2">
    <source>
        <dbReference type="ARBA" id="ARBA00022741"/>
    </source>
</evidence>
<keyword evidence="3 7" id="KW-0418">Kinase</keyword>
<reference evidence="7" key="2">
    <citation type="submission" date="2020-09" db="EMBL/GenBank/DDBJ databases">
        <authorList>
            <person name="Sun Q."/>
            <person name="Ohkuma M."/>
        </authorList>
    </citation>
    <scope>NUCLEOTIDE SEQUENCE</scope>
    <source>
        <strain evidence="7">JCM 14371</strain>
    </source>
</reference>
<dbReference type="Gene3D" id="3.30.200.20">
    <property type="entry name" value="Phosphorylase Kinase, domain 1"/>
    <property type="match status" value="1"/>
</dbReference>
<dbReference type="RefSeq" id="WP_188960718.1">
    <property type="nucleotide sequence ID" value="NZ_BMOE01000001.1"/>
</dbReference>
<accession>A0A917UKW4</accession>
<dbReference type="PROSITE" id="PS50011">
    <property type="entry name" value="PROTEIN_KINASE_DOM"/>
    <property type="match status" value="1"/>
</dbReference>
<evidence type="ECO:0000259" key="6">
    <source>
        <dbReference type="PROSITE" id="PS50011"/>
    </source>
</evidence>
<dbReference type="Gene3D" id="2.130.10.10">
    <property type="entry name" value="YVTN repeat-like/Quinoprotein amine dehydrogenase"/>
    <property type="match status" value="2"/>
</dbReference>
<dbReference type="InterPro" id="IPR011047">
    <property type="entry name" value="Quinoprotein_ADH-like_sf"/>
</dbReference>
<keyword evidence="2 5" id="KW-0547">Nucleotide-binding</keyword>
<dbReference type="CDD" id="cd14014">
    <property type="entry name" value="STKc_PknB_like"/>
    <property type="match status" value="1"/>
</dbReference>
<dbReference type="Proteomes" id="UP000635726">
    <property type="component" value="Unassembled WGS sequence"/>
</dbReference>
<dbReference type="PROSITE" id="PS00107">
    <property type="entry name" value="PROTEIN_KINASE_ATP"/>
    <property type="match status" value="1"/>
</dbReference>
<feature type="domain" description="Protein kinase" evidence="6">
    <location>
        <begin position="16"/>
        <end position="281"/>
    </location>
</feature>
<sequence>MNGETGLVGSLLAARYEVGEVLGEGGSARVYRAHDRYLDRDVAVKVVHEHLSPQDRQRFLREIRTLARLNHPGIVTVYDLGEQDGQPYFTMPLLQGGPLTVLGPLEDDPAQLGRYLTAAAFVARALHHVHASGLIHRDLTPGNILLDQSGNPRIMDFGLVALSDFSRHLTRSGVTLGTPQYMAPEQARGSGVGPASDLYALGAVLYRVACGSPPFVGDSDQSILYQHVYDLPPDPRDLNPAVPDGLAQVLLGLLAKKPEDRPLNGEALAARLGLARRDAWTVAGRSQYRGGRGRSGEQLDGPLDATRLQEVWSTRLPGEVTWPSAVLGQSTHLAVGTRSGQLCLVSGSGTLQHQLQAGDEVTAPPTFHRESVLYGAWDGLLRRARLDGRPLWSHRTRAEITGAPTVWGNLVLTSSRDGHLHAVHLETGELQWAYRAAGPVAASPLVWGGAAIVADEEGWVHALDASTGVQLWRVQLQTVHATPALAPLGPREAALLVACWPGEVHALHLGIQNGHARTLPEPLLWTYDMEDELWAAPAVSGSTVVVAGWGGRVRALSLRGGDDLWERQLGGRITASPVIAGGQVYLATEDGELCVLSLKSGRVIWETRVPVGIQATPLVSGGALYVAFMDGTLKAYRSLDER</sequence>
<dbReference type="InterPro" id="IPR015943">
    <property type="entry name" value="WD40/YVTN_repeat-like_dom_sf"/>
</dbReference>
<feature type="binding site" evidence="5">
    <location>
        <position position="45"/>
    </location>
    <ligand>
        <name>ATP</name>
        <dbReference type="ChEBI" id="CHEBI:30616"/>
    </ligand>
</feature>
<comment type="caution">
    <text evidence="7">The sequence shown here is derived from an EMBL/GenBank/DDBJ whole genome shotgun (WGS) entry which is preliminary data.</text>
</comment>
<dbReference type="Pfam" id="PF00069">
    <property type="entry name" value="Pkinase"/>
    <property type="match status" value="1"/>
</dbReference>
<name>A0A917UKW4_9DEIO</name>
<dbReference type="Pfam" id="PF13360">
    <property type="entry name" value="PQQ_2"/>
    <property type="match status" value="2"/>
</dbReference>
<protein>
    <submittedName>
        <fullName evidence="7">DNA damage-responsive serine/threonine-protein kinase RqkA</fullName>
    </submittedName>
</protein>
<evidence type="ECO:0000313" key="8">
    <source>
        <dbReference type="Proteomes" id="UP000635726"/>
    </source>
</evidence>
<dbReference type="AlphaFoldDB" id="A0A917UKW4"/>
<dbReference type="PANTHER" id="PTHR43289">
    <property type="entry name" value="MITOGEN-ACTIVATED PROTEIN KINASE KINASE KINASE 20-RELATED"/>
    <property type="match status" value="1"/>
</dbReference>
<dbReference type="Gene3D" id="1.10.510.10">
    <property type="entry name" value="Transferase(Phosphotransferase) domain 1"/>
    <property type="match status" value="1"/>
</dbReference>
<evidence type="ECO:0000256" key="3">
    <source>
        <dbReference type="ARBA" id="ARBA00022777"/>
    </source>
</evidence>
<dbReference type="SMART" id="SM00564">
    <property type="entry name" value="PQQ"/>
    <property type="match status" value="4"/>
</dbReference>
<dbReference type="PANTHER" id="PTHR43289:SF34">
    <property type="entry name" value="SERINE_THREONINE-PROTEIN KINASE YBDM-RELATED"/>
    <property type="match status" value="1"/>
</dbReference>
<evidence type="ECO:0000256" key="4">
    <source>
        <dbReference type="ARBA" id="ARBA00022840"/>
    </source>
</evidence>
<gene>
    <name evidence="7" type="primary">rqkA</name>
    <name evidence="7" type="ORF">GCM10008939_06160</name>
</gene>
<keyword evidence="8" id="KW-1185">Reference proteome</keyword>
<dbReference type="PROSITE" id="PS00109">
    <property type="entry name" value="PROTEIN_KINASE_TYR"/>
    <property type="match status" value="1"/>
</dbReference>
<dbReference type="GO" id="GO:0005524">
    <property type="term" value="F:ATP binding"/>
    <property type="evidence" value="ECO:0007669"/>
    <property type="project" value="UniProtKB-UniRule"/>
</dbReference>
<dbReference type="InterPro" id="IPR002372">
    <property type="entry name" value="PQQ_rpt_dom"/>
</dbReference>
<evidence type="ECO:0000256" key="1">
    <source>
        <dbReference type="ARBA" id="ARBA00022679"/>
    </source>
</evidence>
<evidence type="ECO:0000313" key="7">
    <source>
        <dbReference type="EMBL" id="GGJ65039.1"/>
    </source>
</evidence>